<feature type="binding site" evidence="8">
    <location>
        <position position="353"/>
    </location>
    <ligand>
        <name>substrate</name>
    </ligand>
</feature>
<feature type="region of interest" description="Disordered" evidence="10">
    <location>
        <begin position="88"/>
        <end position="120"/>
    </location>
</feature>
<dbReference type="RefSeq" id="WP_249328565.1">
    <property type="nucleotide sequence ID" value="NZ_CP060635.1"/>
</dbReference>
<feature type="domain" description="Peptidase S11 D-alanyl-D-alanine carboxypeptidase A N-terminal" evidence="12">
    <location>
        <begin position="144"/>
        <end position="382"/>
    </location>
</feature>
<name>A0A7G9GB31_9FIRM</name>
<keyword evidence="4" id="KW-0133">Cell shape</keyword>
<dbReference type="PANTHER" id="PTHR21581:SF6">
    <property type="entry name" value="TRAFFICKING PROTEIN PARTICLE COMPLEX SUBUNIT 12"/>
    <property type="match status" value="1"/>
</dbReference>
<gene>
    <name evidence="13" type="ORF">H9Q79_14115</name>
</gene>
<keyword evidence="13" id="KW-0645">Protease</keyword>
<keyword evidence="11" id="KW-1133">Transmembrane helix</keyword>
<dbReference type="PRINTS" id="PR00725">
    <property type="entry name" value="DADACBPTASE1"/>
</dbReference>
<dbReference type="Gene3D" id="3.40.710.10">
    <property type="entry name" value="DD-peptidase/beta-lactamase superfamily"/>
    <property type="match status" value="1"/>
</dbReference>
<evidence type="ECO:0000313" key="13">
    <source>
        <dbReference type="EMBL" id="QNM08013.1"/>
    </source>
</evidence>
<dbReference type="SUPFAM" id="SSF56601">
    <property type="entry name" value="beta-lactamase/transpeptidase-like"/>
    <property type="match status" value="1"/>
</dbReference>
<proteinExistence type="inferred from homology"/>
<evidence type="ECO:0000256" key="11">
    <source>
        <dbReference type="SAM" id="Phobius"/>
    </source>
</evidence>
<feature type="active site" description="Acyl-ester intermediate" evidence="7">
    <location>
        <position position="179"/>
    </location>
</feature>
<evidence type="ECO:0000256" key="2">
    <source>
        <dbReference type="ARBA" id="ARBA00022729"/>
    </source>
</evidence>
<keyword evidence="3" id="KW-0378">Hydrolase</keyword>
<dbReference type="InterPro" id="IPR001967">
    <property type="entry name" value="Peptidase_S11_N"/>
</dbReference>
<accession>A0A7G9GB31</accession>
<dbReference type="Pfam" id="PF00768">
    <property type="entry name" value="Peptidase_S11"/>
    <property type="match status" value="1"/>
</dbReference>
<keyword evidence="11" id="KW-0812">Transmembrane</keyword>
<dbReference type="AlphaFoldDB" id="A0A7G9GB31"/>
<dbReference type="EMBL" id="CP060635">
    <property type="protein sequence ID" value="QNM08013.1"/>
    <property type="molecule type" value="Genomic_DNA"/>
</dbReference>
<keyword evidence="6" id="KW-0961">Cell wall biogenesis/degradation</keyword>
<evidence type="ECO:0000256" key="6">
    <source>
        <dbReference type="ARBA" id="ARBA00023316"/>
    </source>
</evidence>
<organism evidence="13 14">
    <name type="scientific">Wansuia hejianensis</name>
    <dbReference type="NCBI Taxonomy" id="2763667"/>
    <lineage>
        <taxon>Bacteria</taxon>
        <taxon>Bacillati</taxon>
        <taxon>Bacillota</taxon>
        <taxon>Clostridia</taxon>
        <taxon>Lachnospirales</taxon>
        <taxon>Lachnospiraceae</taxon>
        <taxon>Wansuia</taxon>
    </lineage>
</organism>
<evidence type="ECO:0000256" key="1">
    <source>
        <dbReference type="ARBA" id="ARBA00007164"/>
    </source>
</evidence>
<feature type="compositionally biased region" description="Basic and acidic residues" evidence="10">
    <location>
        <begin position="33"/>
        <end position="51"/>
    </location>
</feature>
<protein>
    <submittedName>
        <fullName evidence="13">D-alanyl-D-alanine carboxypeptidase</fullName>
    </submittedName>
</protein>
<keyword evidence="2" id="KW-0732">Signal</keyword>
<evidence type="ECO:0000256" key="4">
    <source>
        <dbReference type="ARBA" id="ARBA00022960"/>
    </source>
</evidence>
<evidence type="ECO:0000256" key="5">
    <source>
        <dbReference type="ARBA" id="ARBA00022984"/>
    </source>
</evidence>
<feature type="active site" description="Proton acceptor" evidence="7">
    <location>
        <position position="182"/>
    </location>
</feature>
<evidence type="ECO:0000256" key="9">
    <source>
        <dbReference type="RuleBase" id="RU004016"/>
    </source>
</evidence>
<feature type="compositionally biased region" description="Polar residues" evidence="10">
    <location>
        <begin position="96"/>
        <end position="111"/>
    </location>
</feature>
<dbReference type="PANTHER" id="PTHR21581">
    <property type="entry name" value="D-ALANYL-D-ALANINE CARBOXYPEPTIDASE"/>
    <property type="match status" value="1"/>
</dbReference>
<evidence type="ECO:0000256" key="8">
    <source>
        <dbReference type="PIRSR" id="PIRSR618044-2"/>
    </source>
</evidence>
<dbReference type="KEGG" id="whj:H9Q79_14115"/>
<dbReference type="GO" id="GO:0008360">
    <property type="term" value="P:regulation of cell shape"/>
    <property type="evidence" value="ECO:0007669"/>
    <property type="project" value="UniProtKB-KW"/>
</dbReference>
<keyword evidence="5" id="KW-0573">Peptidoglycan synthesis</keyword>
<comment type="similarity">
    <text evidence="1 9">Belongs to the peptidase S11 family.</text>
</comment>
<reference evidence="13 14" key="1">
    <citation type="submission" date="2020-08" db="EMBL/GenBank/DDBJ databases">
        <authorList>
            <person name="Liu C."/>
            <person name="Sun Q."/>
        </authorList>
    </citation>
    <scope>NUCLEOTIDE SEQUENCE [LARGE SCALE GENOMIC DNA]</scope>
    <source>
        <strain evidence="13 14">NSJ-29</strain>
    </source>
</reference>
<evidence type="ECO:0000256" key="10">
    <source>
        <dbReference type="SAM" id="MobiDB-lite"/>
    </source>
</evidence>
<dbReference type="InterPro" id="IPR018044">
    <property type="entry name" value="Peptidase_S11"/>
</dbReference>
<dbReference type="GO" id="GO:0009002">
    <property type="term" value="F:serine-type D-Ala-D-Ala carboxypeptidase activity"/>
    <property type="evidence" value="ECO:0007669"/>
    <property type="project" value="InterPro"/>
</dbReference>
<dbReference type="GO" id="GO:0006508">
    <property type="term" value="P:proteolysis"/>
    <property type="evidence" value="ECO:0007669"/>
    <property type="project" value="InterPro"/>
</dbReference>
<dbReference type="GO" id="GO:0071555">
    <property type="term" value="P:cell wall organization"/>
    <property type="evidence" value="ECO:0007669"/>
    <property type="project" value="UniProtKB-KW"/>
</dbReference>
<evidence type="ECO:0000256" key="7">
    <source>
        <dbReference type="PIRSR" id="PIRSR618044-1"/>
    </source>
</evidence>
<keyword evidence="13" id="KW-0121">Carboxypeptidase</keyword>
<sequence length="405" mass="43355">MNPDNLESEESKEKTGGSQAPQNEKGPVQAEAVQKKDELSQKFSPEKDGKKPVKASRKGLIIKCVAVVIVLAGLLVVLAIQLLNTGKRNEDASPAASGSSLEQESVSNSKPGLQAETVTPEEIQPAGTAEPTEAPAPSVVEVQKLSPDTVYSSHAILVRLRDHAVMLDKGAADRIYPASMTKIMTALVAIENLPDLEEQITLTAEQINPLYEEGASMAGFSAGETVTVRDLLYGVMLPSGADACVALADRIAGSEAGFVELMNQKAQELALSDTHFVTDSGLHDDNHYSTCADLARLLENALLNETFRTVFTAHDYTCTPTEYHPEGLYLASTMFQKMDTDTLSNGAVIEGGKTGYTDEAQLCLASLAVIQGEEYILVTAHAEGNHHTEQFNILDAYSVYGQITG</sequence>
<evidence type="ECO:0000313" key="14">
    <source>
        <dbReference type="Proteomes" id="UP000515860"/>
    </source>
</evidence>
<feature type="region of interest" description="Disordered" evidence="10">
    <location>
        <begin position="1"/>
        <end position="52"/>
    </location>
</feature>
<dbReference type="Proteomes" id="UP000515860">
    <property type="component" value="Chromosome"/>
</dbReference>
<evidence type="ECO:0000256" key="3">
    <source>
        <dbReference type="ARBA" id="ARBA00022801"/>
    </source>
</evidence>
<feature type="transmembrane region" description="Helical" evidence="11">
    <location>
        <begin position="60"/>
        <end position="83"/>
    </location>
</feature>
<feature type="active site" evidence="7">
    <location>
        <position position="239"/>
    </location>
</feature>
<evidence type="ECO:0000259" key="12">
    <source>
        <dbReference type="Pfam" id="PF00768"/>
    </source>
</evidence>
<dbReference type="GO" id="GO:0009252">
    <property type="term" value="P:peptidoglycan biosynthetic process"/>
    <property type="evidence" value="ECO:0007669"/>
    <property type="project" value="UniProtKB-KW"/>
</dbReference>
<keyword evidence="11" id="KW-0472">Membrane</keyword>
<dbReference type="InterPro" id="IPR012338">
    <property type="entry name" value="Beta-lactam/transpept-like"/>
</dbReference>
<keyword evidence="14" id="KW-1185">Reference proteome</keyword>